<dbReference type="Pfam" id="PF10397">
    <property type="entry name" value="ADSL_C"/>
    <property type="match status" value="1"/>
</dbReference>
<name>A0ABT6T8L9_9ACTN</name>
<feature type="domain" description="Adenylosuccinate lyase C-terminal" evidence="3">
    <location>
        <begin position="385"/>
        <end position="464"/>
    </location>
</feature>
<dbReference type="SMART" id="SM00998">
    <property type="entry name" value="ADSL_C"/>
    <property type="match status" value="1"/>
</dbReference>
<dbReference type="InterPro" id="IPR000362">
    <property type="entry name" value="Fumarate_lyase_fam"/>
</dbReference>
<dbReference type="InterPro" id="IPR022761">
    <property type="entry name" value="Fumarate_lyase_N"/>
</dbReference>
<dbReference type="RefSeq" id="WP_282540070.1">
    <property type="nucleotide sequence ID" value="NZ_JASCIS010000082.1"/>
</dbReference>
<dbReference type="Gene3D" id="1.10.40.30">
    <property type="entry name" value="Fumarase/aspartase (C-terminal domain)"/>
    <property type="match status" value="1"/>
</dbReference>
<dbReference type="PRINTS" id="PR00149">
    <property type="entry name" value="FUMRATELYASE"/>
</dbReference>
<evidence type="ECO:0000256" key="1">
    <source>
        <dbReference type="ARBA" id="ARBA00023239"/>
    </source>
</evidence>
<dbReference type="InterPro" id="IPR008948">
    <property type="entry name" value="L-Aspartase-like"/>
</dbReference>
<evidence type="ECO:0000313" key="5">
    <source>
        <dbReference type="Proteomes" id="UP001237105"/>
    </source>
</evidence>
<comment type="similarity">
    <text evidence="2">Belongs to the class-II fumarase/aspartase family.</text>
</comment>
<dbReference type="InterPro" id="IPR019468">
    <property type="entry name" value="AdenyloSucc_lyase_C"/>
</dbReference>
<reference evidence="4 5" key="1">
    <citation type="submission" date="2023-05" db="EMBL/GenBank/DDBJ databases">
        <title>Draft genome sequence of Streptomyces sp. B-S-A12 isolated from a cave soil in Thailand.</title>
        <authorList>
            <person name="Chamroensaksri N."/>
            <person name="Muangham S."/>
        </authorList>
    </citation>
    <scope>NUCLEOTIDE SEQUENCE [LARGE SCALE GENOMIC DNA]</scope>
    <source>
        <strain evidence="4 5">B-S-A12</strain>
    </source>
</reference>
<protein>
    <submittedName>
        <fullName evidence="4">Lyase family protein</fullName>
    </submittedName>
</protein>
<dbReference type="InterPro" id="IPR024083">
    <property type="entry name" value="Fumarase/histidase_N"/>
</dbReference>
<dbReference type="Gene3D" id="1.10.275.10">
    <property type="entry name" value="Fumarase/aspartase (N-terminal domain)"/>
    <property type="match status" value="1"/>
</dbReference>
<proteinExistence type="inferred from homology"/>
<organism evidence="4 5">
    <name type="scientific">Streptomyces luteolus</name>
    <dbReference type="NCBI Taxonomy" id="3043615"/>
    <lineage>
        <taxon>Bacteria</taxon>
        <taxon>Bacillati</taxon>
        <taxon>Actinomycetota</taxon>
        <taxon>Actinomycetes</taxon>
        <taxon>Kitasatosporales</taxon>
        <taxon>Streptomycetaceae</taxon>
        <taxon>Streptomyces</taxon>
    </lineage>
</organism>
<comment type="caution">
    <text evidence="4">The sequence shown here is derived from an EMBL/GenBank/DDBJ whole genome shotgun (WGS) entry which is preliminary data.</text>
</comment>
<keyword evidence="1 4" id="KW-0456">Lyase</keyword>
<dbReference type="EMBL" id="JASCIS010000082">
    <property type="protein sequence ID" value="MDI3424247.1"/>
    <property type="molecule type" value="Genomic_DNA"/>
</dbReference>
<keyword evidence="5" id="KW-1185">Reference proteome</keyword>
<evidence type="ECO:0000313" key="4">
    <source>
        <dbReference type="EMBL" id="MDI3424247.1"/>
    </source>
</evidence>
<dbReference type="PANTHER" id="PTHR43172:SF2">
    <property type="entry name" value="ADENYLOSUCCINATE LYASE C-TERMINAL DOMAIN-CONTAINING PROTEIN"/>
    <property type="match status" value="1"/>
</dbReference>
<dbReference type="GO" id="GO:0016829">
    <property type="term" value="F:lyase activity"/>
    <property type="evidence" value="ECO:0007669"/>
    <property type="project" value="UniProtKB-KW"/>
</dbReference>
<dbReference type="PANTHER" id="PTHR43172">
    <property type="entry name" value="ADENYLOSUCCINATE LYASE"/>
    <property type="match status" value="1"/>
</dbReference>
<dbReference type="Proteomes" id="UP001237105">
    <property type="component" value="Unassembled WGS sequence"/>
</dbReference>
<dbReference type="Pfam" id="PF00206">
    <property type="entry name" value="Lyase_1"/>
    <property type="match status" value="1"/>
</dbReference>
<sequence>MSGPSDSGLLAPVRAGTPVEAAVSDEAWLQGMLDAEAALARAQARLGTVPKDVADLITEVARAEDFGVRELALASRETANPVVGLVQALTARVAQSDPAAAEYVHRGSTSQDVFDTGAMLVAARALRILRADLAQVADALGELARTHRDTPAAGRTLALHAVPTTFGLKAAGWRSLVLDAAERIDRLVEGGLPVSIGGAAGTLAGYLEYAALDAPVDDDGVLDREACLDQLVDAFAAETGLARPVLPWHALRTPMADLAAALAFTAGALGKIAVDVQSLARTEVGEVTEPTAAGRGSSSAMPHKRNPVLATLMRAAALQVPALAGALTQCLTTEDERSGGVWHAEWLLLRECLRLAGGAAHTAVELARGLVVRPERMRANLELTGSQLVSERIAAVLTPELGKAAAQQLLTDAAREAQRTGQPLAVALAASPGLQGRFKARELVELCDPVRYTGGAHHLVDRALEREAA</sequence>
<gene>
    <name evidence="4" type="ORF">QIT00_37980</name>
</gene>
<accession>A0ABT6T8L9</accession>
<dbReference type="SUPFAM" id="SSF48557">
    <property type="entry name" value="L-aspartase-like"/>
    <property type="match status" value="1"/>
</dbReference>
<evidence type="ECO:0000259" key="3">
    <source>
        <dbReference type="SMART" id="SM00998"/>
    </source>
</evidence>
<evidence type="ECO:0000256" key="2">
    <source>
        <dbReference type="ARBA" id="ARBA00034772"/>
    </source>
</evidence>
<dbReference type="Gene3D" id="1.20.200.10">
    <property type="entry name" value="Fumarase/aspartase (Central domain)"/>
    <property type="match status" value="1"/>
</dbReference>